<dbReference type="Proteomes" id="UP000055048">
    <property type="component" value="Unassembled WGS sequence"/>
</dbReference>
<evidence type="ECO:0000313" key="1">
    <source>
        <dbReference type="EMBL" id="KRX39710.1"/>
    </source>
</evidence>
<protein>
    <submittedName>
        <fullName evidence="1">Uncharacterized protein</fullName>
    </submittedName>
</protein>
<reference evidence="1 2" key="1">
    <citation type="submission" date="2015-01" db="EMBL/GenBank/DDBJ databases">
        <title>Evolution of Trichinella species and genotypes.</title>
        <authorList>
            <person name="Korhonen P.K."/>
            <person name="Edoardo P."/>
            <person name="Giuseppe L.R."/>
            <person name="Gasser R.B."/>
        </authorList>
    </citation>
    <scope>NUCLEOTIDE SEQUENCE [LARGE SCALE GENOMIC DNA]</scope>
    <source>
        <strain evidence="1">ISS417</strain>
    </source>
</reference>
<name>A0A0V0TLF8_9BILA</name>
<sequence length="62" mass="6961">MMRIVSLMGNLNEMEKKKEKKSYKLNIIFGSEKIIQMTIIMGSGLTTLVTKSSSSNYGSRVD</sequence>
<keyword evidence="2" id="KW-1185">Reference proteome</keyword>
<organism evidence="1 2">
    <name type="scientific">Trichinella murrelli</name>
    <dbReference type="NCBI Taxonomy" id="144512"/>
    <lineage>
        <taxon>Eukaryota</taxon>
        <taxon>Metazoa</taxon>
        <taxon>Ecdysozoa</taxon>
        <taxon>Nematoda</taxon>
        <taxon>Enoplea</taxon>
        <taxon>Dorylaimia</taxon>
        <taxon>Trichinellida</taxon>
        <taxon>Trichinellidae</taxon>
        <taxon>Trichinella</taxon>
    </lineage>
</organism>
<proteinExistence type="predicted"/>
<comment type="caution">
    <text evidence="1">The sequence shown here is derived from an EMBL/GenBank/DDBJ whole genome shotgun (WGS) entry which is preliminary data.</text>
</comment>
<evidence type="ECO:0000313" key="2">
    <source>
        <dbReference type="Proteomes" id="UP000055048"/>
    </source>
</evidence>
<gene>
    <name evidence="1" type="ORF">T05_5657</name>
</gene>
<dbReference type="AlphaFoldDB" id="A0A0V0TLF8"/>
<dbReference type="EMBL" id="JYDJ01000224">
    <property type="protein sequence ID" value="KRX39710.1"/>
    <property type="molecule type" value="Genomic_DNA"/>
</dbReference>
<accession>A0A0V0TLF8</accession>